<dbReference type="OrthoDB" id="545169at2759"/>
<feature type="compositionally biased region" description="Polar residues" evidence="1">
    <location>
        <begin position="15"/>
        <end position="32"/>
    </location>
</feature>
<evidence type="ECO:0000313" key="2">
    <source>
        <dbReference type="EMBL" id="CEL01971.1"/>
    </source>
</evidence>
<sequence>MTDNLSQTLSARCFLPTSQNRSGATKTLQSGRETNDGGKKRGRPRMAPAGDTTQMDRRAQIRYAQRTYRHKKELRQRHMEHRVAELEGTIGRVSDSLSEFFDMAIESDLHVTHPQLFDRLRETVTHLKRAAGETENGAEKNSHRELILPVVFSANVSSGDAGPFGYMVNCLQDAAVAADRGPMQPFRRKTSALHQIERPLPGNINYTYSHNEPSLLRTLQRYCLEYTYRLFSDARTDPREFYRVFRLVPCVKYREKMGKYLLCLVRSGTNERLDIPALPFYCIGGAGMHYPRVEAGKRVWNEKMRLPRRVLSTVASLLGEDVGSVDRGRLLEMAGLDGVWLDSNDVVGFLEERGVLGAEHRGDGVGVSMSLDLDRFLQGKYILWPFWKILTYPALAENMVILGRSPGFRLRDVEAALAGALRVDST</sequence>
<protein>
    <recommendedName>
        <fullName evidence="4">BZIP domain-containing protein</fullName>
    </recommendedName>
</protein>
<dbReference type="PANTHER" id="PTHR40618:SF1">
    <property type="entry name" value="B-ZIP TRANSCRIPTION FACTOR (EUROFUNG)"/>
    <property type="match status" value="1"/>
</dbReference>
<evidence type="ECO:0000256" key="1">
    <source>
        <dbReference type="SAM" id="MobiDB-lite"/>
    </source>
</evidence>
<dbReference type="PANTHER" id="PTHR40618">
    <property type="entry name" value="B-ZIP TRANSCRIPTION FACTOR (EUROFUNG)-RELATED"/>
    <property type="match status" value="1"/>
</dbReference>
<dbReference type="Gene3D" id="1.20.5.170">
    <property type="match status" value="1"/>
</dbReference>
<dbReference type="InterPro" id="IPR046347">
    <property type="entry name" value="bZIP_sf"/>
</dbReference>
<dbReference type="EMBL" id="CDMC01000001">
    <property type="protein sequence ID" value="CEL01971.1"/>
    <property type="molecule type" value="Genomic_DNA"/>
</dbReference>
<reference evidence="3" key="1">
    <citation type="journal article" date="2016" name="Genome Announc.">
        <title>Draft genome sequences of fungus Aspergillus calidoustus.</title>
        <authorList>
            <person name="Horn F."/>
            <person name="Linde J."/>
            <person name="Mattern D.J."/>
            <person name="Walther G."/>
            <person name="Guthke R."/>
            <person name="Scherlach K."/>
            <person name="Martin K."/>
            <person name="Brakhage A.A."/>
            <person name="Petzke L."/>
            <person name="Valiante V."/>
        </authorList>
    </citation>
    <scope>NUCLEOTIDE SEQUENCE [LARGE SCALE GENOMIC DNA]</scope>
    <source>
        <strain evidence="3">SF006504</strain>
    </source>
</reference>
<gene>
    <name evidence="2" type="ORF">ASPCAL01547</name>
</gene>
<dbReference type="GO" id="GO:0003700">
    <property type="term" value="F:DNA-binding transcription factor activity"/>
    <property type="evidence" value="ECO:0007669"/>
    <property type="project" value="InterPro"/>
</dbReference>
<evidence type="ECO:0008006" key="4">
    <source>
        <dbReference type="Google" id="ProtNLM"/>
    </source>
</evidence>
<accession>A0A0U5FRQ6</accession>
<name>A0A0U5FRQ6_ASPCI</name>
<organism evidence="2 3">
    <name type="scientific">Aspergillus calidoustus</name>
    <dbReference type="NCBI Taxonomy" id="454130"/>
    <lineage>
        <taxon>Eukaryota</taxon>
        <taxon>Fungi</taxon>
        <taxon>Dikarya</taxon>
        <taxon>Ascomycota</taxon>
        <taxon>Pezizomycotina</taxon>
        <taxon>Eurotiomycetes</taxon>
        <taxon>Eurotiomycetidae</taxon>
        <taxon>Eurotiales</taxon>
        <taxon>Aspergillaceae</taxon>
        <taxon>Aspergillus</taxon>
        <taxon>Aspergillus subgen. Nidulantes</taxon>
    </lineage>
</organism>
<dbReference type="Proteomes" id="UP000054771">
    <property type="component" value="Unassembled WGS sequence"/>
</dbReference>
<dbReference type="AlphaFoldDB" id="A0A0U5FRQ6"/>
<dbReference type="OMA" id="LSARYYQ"/>
<proteinExistence type="predicted"/>
<dbReference type="SUPFAM" id="SSF57959">
    <property type="entry name" value="Leucine zipper domain"/>
    <property type="match status" value="1"/>
</dbReference>
<dbReference type="CDD" id="cd14688">
    <property type="entry name" value="bZIP_YAP"/>
    <property type="match status" value="1"/>
</dbReference>
<feature type="region of interest" description="Disordered" evidence="1">
    <location>
        <begin position="15"/>
        <end position="53"/>
    </location>
</feature>
<keyword evidence="3" id="KW-1185">Reference proteome</keyword>
<evidence type="ECO:0000313" key="3">
    <source>
        <dbReference type="Proteomes" id="UP000054771"/>
    </source>
</evidence>